<feature type="domain" description="NEL" evidence="7">
    <location>
        <begin position="1863"/>
        <end position="2143"/>
    </location>
</feature>
<evidence type="ECO:0000256" key="4">
    <source>
        <dbReference type="ARBA" id="ARBA00022737"/>
    </source>
</evidence>
<dbReference type="InterPro" id="IPR001611">
    <property type="entry name" value="Leu-rich_rpt"/>
</dbReference>
<reference evidence="8 9" key="1">
    <citation type="submission" date="2017-08" db="EMBL/GenBank/DDBJ databases">
        <title>Genomic and metabolic characterisation of spoilage-associated Pseudomonas species.</title>
        <authorList>
            <person name="Stanborough T."/>
            <person name="Fegan N."/>
            <person name="Powell S.M."/>
            <person name="Singh T."/>
            <person name="Tamplin M.L."/>
            <person name="Chandry P.S."/>
        </authorList>
    </citation>
    <scope>NUCLEOTIDE SEQUENCE [LARGE SCALE GENOMIC DNA]</scope>
    <source>
        <strain evidence="8 9">F1801</strain>
    </source>
</reference>
<dbReference type="Proteomes" id="UP000215861">
    <property type="component" value="Unassembled WGS sequence"/>
</dbReference>
<name>A0A267ADF6_PSEFR</name>
<dbReference type="GO" id="GO:0061630">
    <property type="term" value="F:ubiquitin protein ligase activity"/>
    <property type="evidence" value="ECO:0007669"/>
    <property type="project" value="UniProtKB-EC"/>
</dbReference>
<proteinExistence type="inferred from homology"/>
<keyword evidence="4" id="KW-0677">Repeat</keyword>
<dbReference type="EMBL" id="NQKQ01000014">
    <property type="protein sequence ID" value="PAA10331.1"/>
    <property type="molecule type" value="Genomic_DNA"/>
</dbReference>
<protein>
    <recommendedName>
        <fullName evidence="2">RING-type E3 ubiquitin transferase</fullName>
        <ecNumber evidence="2">2.3.2.27</ecNumber>
    </recommendedName>
</protein>
<dbReference type="InterPro" id="IPR029487">
    <property type="entry name" value="NEL_dom"/>
</dbReference>
<dbReference type="Pfam" id="PF00560">
    <property type="entry name" value="LRR_1"/>
    <property type="match status" value="2"/>
</dbReference>
<dbReference type="PROSITE" id="PS51450">
    <property type="entry name" value="LRR"/>
    <property type="match status" value="2"/>
</dbReference>
<dbReference type="GO" id="GO:0005737">
    <property type="term" value="C:cytoplasm"/>
    <property type="evidence" value="ECO:0007669"/>
    <property type="project" value="TreeGrafter"/>
</dbReference>
<dbReference type="Pfam" id="PF14496">
    <property type="entry name" value="NEL"/>
    <property type="match status" value="1"/>
</dbReference>
<keyword evidence="3" id="KW-0433">Leucine-rich repeat</keyword>
<evidence type="ECO:0000256" key="5">
    <source>
        <dbReference type="ARBA" id="ARBA00023026"/>
    </source>
</evidence>
<dbReference type="InterPro" id="IPR046673">
    <property type="entry name" value="ToxA_N"/>
</dbReference>
<sequence>MSTWRVSAGLGPHAAFIKAKLPTWIRHSLTTDVLRLKQGLLGRPDAEQDRVAPWLREALAASQMRSRRANLTLARTLKHLQGITQFAEPRLKDALRSHSAAGVDIDVDKNRLFYLRRDQPVQHQSLLQAALLNFEGNEAFSLLVNGQVSALAPEGALAVDKWVRSGSSDNYSDIAEALVHGSGEGVKEIDQGLENLKPVPGFAYREKLDMTPEVFSRISRALDLGQQYQDHLYAVFEAPERAPVVRDQMIRAQQELLGVHLHSALMQKDISLQAYAMMRAVLERAPVPSMAGKPVVFSQLQLYGFTLGEVLLIGPYRSTLPVTEWAKTGLGFDLPVMHKPDMEPLLVYIPGAPQAVLKEYQSLEAFQYELGLNLRTGQYQQLFASLVPQGDAPTFLAHLNDQLYTTRPDSTTGQMPVFVDEVDLRLAQRYLEIRPADLFGELYRLHLERLKANARLLAVPTADADRKLLQQRLDYYLGLGMDVVNIAAFFIPGLGEVMMAVMALQIGMEVYHGIESWGVGDLEGAWAHCESVAINLAVAGVMAGAGHRISRISADRLPRWADQLIPITLRNGQTRLWKPDMTPYQCDRALIAPLAPNALGQYEVQGRLYIQVDQQVYEQALGTGQSTWTVKHPTDNAAYQPELKHNHAGAWRLSHEQPLQWTRPSLLRRLGHVTEGFDDATLGRICDISGVTDDALRKTHMDGWPPPALLLDTLELYWVERKRIDLKPSRNRHAEDLVRIELQARFRRLTEFGQRADPHVEQLQRRFPGLSVRMGREVLARAGKSDLAKLRTTGWISAALDNLARVAAQQSRLNLALAGLDLPGLASADSERLAEHCLHLPDVSQSHDRRRAVGRYARSHRNEMIRALKMRTPRSRPYLQLLNGHIGYGLSGRSTASDVDPLLLGRMRDIYPNMSDEAASRYLLERRSGGETAQHLFHFLANQQRELEGLRTTLEVWMRAGNDWERQPVADRVIACWRAGLQRTSQTPVLLDFGSVSDFPALDADFSHVGALKLDADLMMSEPGGGFVKRFPRVQRLEVSDISQENMALADALDQLAGITQLSLEAEYPGFTPAFINRLNGLTQIEHLSLSGTVQALDVSAWPRLRVLRVSGNLQQWPRGVFVLEHLQTLDLFATAIKTLPDELFNQHRQLWRGLRLDWSNMDPPLVIRAFEYLRDEPAHLKDLQQWSLQYCRGCLRRFTLQDVQVVERVLEQARLREQDFTGLFRQINALHEEYRALMQALDTWTEQTPLTTEMFFRRHTADKIQLSWRLGVAARLGAEGPATGPLWRDASAVVLDLSGGLVSDLPLLPARALAHVEHLNLSNLTVPLDELGRFLGSFTHVQSLNLRRNGLTSLPGELANFKGLKVLDLGSNELSVTPSIQGCLNQLQGLRELNLERNRVTSLDVRSLSGLEVLVLKNTAIREWPDGVLELRLLHELDLSRSAVTSVPQAALYGHDQLMQGTRLGGCRLTRASCADLLAYASRLGRDSVGDISVQLLEAGKTGGTPEYYPQSVADSPELLLPRLPEIVPGAMQMTAAAFVQRLNPDLMLSEAIACIDGLQSRGMGAIEVQARLVEWAREHDDLTISLNRWIDIPGYRENGRWVSAVDRRRAAERIMQCWRQTLSPARERGGNTLDFSDLCLGDMPALPVQMAHVTALSLNGVRLTAEGADVFIADFPALNTLRLNNNALTTLPGAVGSLERLTRLEARFNSFDDSDRLHQQLQPLARLEWLDLSHNRLESFDLSGLSRLQALDLRGNHLARWPAQVLNTPTLRTLNLSGNQIEDIPSQLFTGDNDVLMAGTDLTDNLLTSSGYRSLRDYLEFSGNGLGYSREDIDLALQDSNGSDSTFGGEDEDLGQVFGEPATQQKARWFEGVAPDSPKHGVWAGLQAREGSESLFYLLSELKHTRDFREDRADLTNRVWEVLLAAESDGQLCSDIFASARSQFTCGDGRILLFSNIEVKVYEFNVLKSAVAGEEGPALVRLSRGLFRLGQVEEIAQAAINRRPELDPAEIRMAYRVDLAGRLELPRQPRDMLYRSEAKVTAQELDDAYDAVLAAERTPAFMGQLLMQDYWLSYLRRQYSEDFQVLEQRFEDEHRALEDRHTDMGNGYLQELEALDERNRNEARQLRERLTTEELAGVASL</sequence>
<keyword evidence="6" id="KW-0833">Ubl conjugation pathway</keyword>
<evidence type="ECO:0000256" key="2">
    <source>
        <dbReference type="ARBA" id="ARBA00012483"/>
    </source>
</evidence>
<dbReference type="Pfam" id="PF13855">
    <property type="entry name" value="LRR_8"/>
    <property type="match status" value="1"/>
</dbReference>
<keyword evidence="5" id="KW-0843">Virulence</keyword>
<evidence type="ECO:0000313" key="8">
    <source>
        <dbReference type="EMBL" id="PAA10331.1"/>
    </source>
</evidence>
<dbReference type="InterPro" id="IPR003591">
    <property type="entry name" value="Leu-rich_rpt_typical-subtyp"/>
</dbReference>
<dbReference type="GO" id="GO:0005576">
    <property type="term" value="C:extracellular region"/>
    <property type="evidence" value="ECO:0007669"/>
    <property type="project" value="UniProtKB-UniRule"/>
</dbReference>
<dbReference type="SUPFAM" id="SSF52058">
    <property type="entry name" value="L domain-like"/>
    <property type="match status" value="2"/>
</dbReference>
<comment type="PTM">
    <text evidence="6">Ubiquitinated in the presence of host E1 ubiquitin-activating enzyme, E2 ubiquitin-conjugating enzyme and ubiquitin.</text>
</comment>
<comment type="similarity">
    <text evidence="6">Belongs to the LRR-containing bacterial E3 ligase family.</text>
</comment>
<evidence type="ECO:0000256" key="6">
    <source>
        <dbReference type="PROSITE-ProRule" id="PRU01398"/>
    </source>
</evidence>
<accession>A0A267ADF6</accession>
<comment type="caution">
    <text evidence="8">The sequence shown here is derived from an EMBL/GenBank/DDBJ whole genome shotgun (WGS) entry which is preliminary data.</text>
</comment>
<dbReference type="PANTHER" id="PTHR48051">
    <property type="match status" value="1"/>
</dbReference>
<dbReference type="PANTHER" id="PTHR48051:SF1">
    <property type="entry name" value="RAS SUPPRESSOR PROTEIN 1"/>
    <property type="match status" value="1"/>
</dbReference>
<gene>
    <name evidence="8" type="ORF">CJU81_13890</name>
</gene>
<keyword evidence="6" id="KW-1035">Host cytoplasm</keyword>
<keyword evidence="6" id="KW-0808">Transferase</keyword>
<dbReference type="InterPro" id="IPR032675">
    <property type="entry name" value="LRR_dom_sf"/>
</dbReference>
<dbReference type="InterPro" id="IPR050216">
    <property type="entry name" value="LRR_domain-containing"/>
</dbReference>
<comment type="catalytic activity">
    <reaction evidence="1">
        <text>S-ubiquitinyl-[E2 ubiquitin-conjugating enzyme]-L-cysteine + [acceptor protein]-L-lysine = [E2 ubiquitin-conjugating enzyme]-L-cysteine + N(6)-ubiquitinyl-[acceptor protein]-L-lysine.</text>
        <dbReference type="EC" id="2.3.2.27"/>
    </reaction>
</comment>
<evidence type="ECO:0000313" key="9">
    <source>
        <dbReference type="Proteomes" id="UP000215861"/>
    </source>
</evidence>
<dbReference type="Gene3D" id="1.20.58.360">
    <property type="entry name" value="Shigella T3SS effector IpaH defines"/>
    <property type="match status" value="1"/>
</dbReference>
<dbReference type="EC" id="2.3.2.27" evidence="2"/>
<dbReference type="Pfam" id="PF20178">
    <property type="entry name" value="ToxA_N"/>
    <property type="match status" value="1"/>
</dbReference>
<evidence type="ECO:0000256" key="1">
    <source>
        <dbReference type="ARBA" id="ARBA00000900"/>
    </source>
</evidence>
<dbReference type="Gene3D" id="3.80.10.10">
    <property type="entry name" value="Ribonuclease Inhibitor"/>
    <property type="match status" value="3"/>
</dbReference>
<evidence type="ECO:0000256" key="3">
    <source>
        <dbReference type="ARBA" id="ARBA00022614"/>
    </source>
</evidence>
<organism evidence="8 9">
    <name type="scientific">Pseudomonas fragi</name>
    <dbReference type="NCBI Taxonomy" id="296"/>
    <lineage>
        <taxon>Bacteria</taxon>
        <taxon>Pseudomonadati</taxon>
        <taxon>Pseudomonadota</taxon>
        <taxon>Gammaproteobacteria</taxon>
        <taxon>Pseudomonadales</taxon>
        <taxon>Pseudomonadaceae</taxon>
        <taxon>Pseudomonas</taxon>
    </lineage>
</organism>
<evidence type="ECO:0000259" key="7">
    <source>
        <dbReference type="PROSITE" id="PS52053"/>
    </source>
</evidence>
<dbReference type="GO" id="GO:0016567">
    <property type="term" value="P:protein ubiquitination"/>
    <property type="evidence" value="ECO:0007669"/>
    <property type="project" value="InterPro"/>
</dbReference>
<dbReference type="OrthoDB" id="1467561at2"/>
<dbReference type="PROSITE" id="PS52053">
    <property type="entry name" value="NEL"/>
    <property type="match status" value="1"/>
</dbReference>
<dbReference type="SMART" id="SM00369">
    <property type="entry name" value="LRR_TYP"/>
    <property type="match status" value="9"/>
</dbReference>
<keyword evidence="6" id="KW-0964">Secreted</keyword>
<dbReference type="RefSeq" id="WP_095037105.1">
    <property type="nucleotide sequence ID" value="NZ_NQKQ01000014.1"/>
</dbReference>
<feature type="active site" description="Glycyl thioester intermediate" evidence="6">
    <location>
        <position position="1948"/>
    </location>
</feature>
<keyword evidence="6" id="KW-0832">Ubl conjugation</keyword>